<keyword evidence="3" id="KW-1185">Reference proteome</keyword>
<accession>A0A6C2UF43</accession>
<name>A0A6C2UF43_9BACT</name>
<dbReference type="InterPro" id="IPR011047">
    <property type="entry name" value="Quinoprotein_ADH-like_sf"/>
</dbReference>
<feature type="chain" id="PRO_5025571191" description="Outer membrane protein assembly factor BamB" evidence="1">
    <location>
        <begin position="23"/>
        <end position="287"/>
    </location>
</feature>
<dbReference type="SUPFAM" id="SSF50998">
    <property type="entry name" value="Quinoprotein alcohol dehydrogenase-like"/>
    <property type="match status" value="1"/>
</dbReference>
<reference evidence="2 3" key="1">
    <citation type="submission" date="2019-04" db="EMBL/GenBank/DDBJ databases">
        <authorList>
            <person name="Van Vliet M D."/>
        </authorList>
    </citation>
    <scope>NUCLEOTIDE SEQUENCE [LARGE SCALE GENOMIC DNA]</scope>
    <source>
        <strain evidence="2 3">F21</strain>
    </source>
</reference>
<dbReference type="RefSeq" id="WP_136060012.1">
    <property type="nucleotide sequence ID" value="NZ_CAAHFH010000001.1"/>
</dbReference>
<dbReference type="Proteomes" id="UP000346198">
    <property type="component" value="Unassembled WGS sequence"/>
</dbReference>
<evidence type="ECO:0008006" key="4">
    <source>
        <dbReference type="Google" id="ProtNLM"/>
    </source>
</evidence>
<evidence type="ECO:0000313" key="3">
    <source>
        <dbReference type="Proteomes" id="UP000346198"/>
    </source>
</evidence>
<dbReference type="EMBL" id="CAAHFH010000001">
    <property type="protein sequence ID" value="VGO18539.1"/>
    <property type="molecule type" value="Genomic_DNA"/>
</dbReference>
<organism evidence="2 3">
    <name type="scientific">Pontiella sulfatireligans</name>
    <dbReference type="NCBI Taxonomy" id="2750658"/>
    <lineage>
        <taxon>Bacteria</taxon>
        <taxon>Pseudomonadati</taxon>
        <taxon>Kiritimatiellota</taxon>
        <taxon>Kiritimatiellia</taxon>
        <taxon>Kiritimatiellales</taxon>
        <taxon>Pontiellaceae</taxon>
        <taxon>Pontiella</taxon>
    </lineage>
</organism>
<proteinExistence type="predicted"/>
<feature type="signal peptide" evidence="1">
    <location>
        <begin position="1"/>
        <end position="22"/>
    </location>
</feature>
<gene>
    <name evidence="2" type="ORF">SCARR_00592</name>
</gene>
<evidence type="ECO:0000313" key="2">
    <source>
        <dbReference type="EMBL" id="VGO18539.1"/>
    </source>
</evidence>
<protein>
    <recommendedName>
        <fullName evidence="4">Outer membrane protein assembly factor BamB</fullName>
    </recommendedName>
</protein>
<dbReference type="AlphaFoldDB" id="A0A6C2UF43"/>
<keyword evidence="1" id="KW-0732">Signal</keyword>
<evidence type="ECO:0000256" key="1">
    <source>
        <dbReference type="SAM" id="SignalP"/>
    </source>
</evidence>
<sequence>MQFKTLLIPLFAVASVVFSTGAAPCPMWVGSETELLKIEQGSNIVWRTTQGIVRDVHQLPNGHILYTHNTPGKKDPVDPQCGVRELDAEGRTCWEYEMEGRYILSCHRMKNGNTLIGASLKGAVFIVNPAGEILHTLKVRGNHTKHSINKVRELENGNLLILEADCDFVTEYTLDGDVVWEYPVPLLAFQAERLPNGNTLISGREGIIEVSPAKEIVWKLSHEDVPEAGSRWFTGFDIRENGNLVVMSPKGETPIFEVTRDKQVVWKTSLTPKQLGLANGLFLIEDN</sequence>